<evidence type="ECO:0000313" key="3">
    <source>
        <dbReference type="Proteomes" id="UP000187735"/>
    </source>
</evidence>
<feature type="transmembrane region" description="Helical" evidence="1">
    <location>
        <begin position="211"/>
        <end position="230"/>
    </location>
</feature>
<dbReference type="KEGG" id="fmr:Fuma_02779"/>
<accession>A0A1P8WGJ1</accession>
<evidence type="ECO:0000313" key="2">
    <source>
        <dbReference type="EMBL" id="APZ93163.1"/>
    </source>
</evidence>
<dbReference type="AlphaFoldDB" id="A0A1P8WGJ1"/>
<dbReference type="STRING" id="1891926.Fuma_02779"/>
<dbReference type="EMBL" id="CP017641">
    <property type="protein sequence ID" value="APZ93163.1"/>
    <property type="molecule type" value="Genomic_DNA"/>
</dbReference>
<feature type="transmembrane region" description="Helical" evidence="1">
    <location>
        <begin position="65"/>
        <end position="87"/>
    </location>
</feature>
<reference evidence="2 3" key="1">
    <citation type="journal article" date="2016" name="Front. Microbiol.">
        <title>Fuerstia marisgermanicae gen. nov., sp. nov., an Unusual Member of the Phylum Planctomycetes from the German Wadden Sea.</title>
        <authorList>
            <person name="Kohn T."/>
            <person name="Heuer A."/>
            <person name="Jogler M."/>
            <person name="Vollmers J."/>
            <person name="Boedeker C."/>
            <person name="Bunk B."/>
            <person name="Rast P."/>
            <person name="Borchert D."/>
            <person name="Glockner I."/>
            <person name="Freese H.M."/>
            <person name="Klenk H.P."/>
            <person name="Overmann J."/>
            <person name="Kaster A.K."/>
            <person name="Rohde M."/>
            <person name="Wiegand S."/>
            <person name="Jogler C."/>
        </authorList>
    </citation>
    <scope>NUCLEOTIDE SEQUENCE [LARGE SCALE GENOMIC DNA]</scope>
    <source>
        <strain evidence="2 3">NH11</strain>
    </source>
</reference>
<keyword evidence="1" id="KW-0812">Transmembrane</keyword>
<protein>
    <submittedName>
        <fullName evidence="2">Uncharacterized protein</fullName>
    </submittedName>
</protein>
<sequence length="234" mass="26162">MTSNPYAPPESNSQFAGLPSDTEFLISDTCILCADEVALPKVCIYTGKSEDVIPQQSTLKWTPRWLHNIQVILVFLMFPAMSILQSGMLRSLVPTQLKIPFLDATSAFFIGIIALSYLAIRLKRNVMVTWYVSRQHDVEQQRRRRFWQRVRLVGLGALCLVLLASSVLVGRRLGFAFPVLVLTFLAVGIFKRKGQLTVAKPNLTIAGQHEGLNILTGFSPAFLLAVNAMIEEQR</sequence>
<name>A0A1P8WGJ1_9PLAN</name>
<dbReference type="RefSeq" id="WP_077024672.1">
    <property type="nucleotide sequence ID" value="NZ_CP017641.1"/>
</dbReference>
<keyword evidence="1" id="KW-0472">Membrane</keyword>
<feature type="transmembrane region" description="Helical" evidence="1">
    <location>
        <begin position="173"/>
        <end position="190"/>
    </location>
</feature>
<proteinExistence type="predicted"/>
<dbReference type="Proteomes" id="UP000187735">
    <property type="component" value="Chromosome"/>
</dbReference>
<gene>
    <name evidence="2" type="ORF">Fuma_02779</name>
</gene>
<keyword evidence="1" id="KW-1133">Transmembrane helix</keyword>
<feature type="transmembrane region" description="Helical" evidence="1">
    <location>
        <begin position="150"/>
        <end position="167"/>
    </location>
</feature>
<feature type="transmembrane region" description="Helical" evidence="1">
    <location>
        <begin position="99"/>
        <end position="120"/>
    </location>
</feature>
<organism evidence="2 3">
    <name type="scientific">Fuerstiella marisgermanici</name>
    <dbReference type="NCBI Taxonomy" id="1891926"/>
    <lineage>
        <taxon>Bacteria</taxon>
        <taxon>Pseudomonadati</taxon>
        <taxon>Planctomycetota</taxon>
        <taxon>Planctomycetia</taxon>
        <taxon>Planctomycetales</taxon>
        <taxon>Planctomycetaceae</taxon>
        <taxon>Fuerstiella</taxon>
    </lineage>
</organism>
<evidence type="ECO:0000256" key="1">
    <source>
        <dbReference type="SAM" id="Phobius"/>
    </source>
</evidence>
<keyword evidence="3" id="KW-1185">Reference proteome</keyword>